<dbReference type="Proteomes" id="UP001374535">
    <property type="component" value="Chromosome 10"/>
</dbReference>
<gene>
    <name evidence="2" type="ORF">V8G54_032893</name>
</gene>
<accession>A0AAQ3RJ86</accession>
<organism evidence="2 3">
    <name type="scientific">Vigna mungo</name>
    <name type="common">Black gram</name>
    <name type="synonym">Phaseolus mungo</name>
    <dbReference type="NCBI Taxonomy" id="3915"/>
    <lineage>
        <taxon>Eukaryota</taxon>
        <taxon>Viridiplantae</taxon>
        <taxon>Streptophyta</taxon>
        <taxon>Embryophyta</taxon>
        <taxon>Tracheophyta</taxon>
        <taxon>Spermatophyta</taxon>
        <taxon>Magnoliopsida</taxon>
        <taxon>eudicotyledons</taxon>
        <taxon>Gunneridae</taxon>
        <taxon>Pentapetalae</taxon>
        <taxon>rosids</taxon>
        <taxon>fabids</taxon>
        <taxon>Fabales</taxon>
        <taxon>Fabaceae</taxon>
        <taxon>Papilionoideae</taxon>
        <taxon>50 kb inversion clade</taxon>
        <taxon>NPAAA clade</taxon>
        <taxon>indigoferoid/millettioid clade</taxon>
        <taxon>Phaseoleae</taxon>
        <taxon>Vigna</taxon>
    </lineage>
</organism>
<reference evidence="2 3" key="1">
    <citation type="journal article" date="2023" name="Life. Sci Alliance">
        <title>Evolutionary insights into 3D genome organization and epigenetic landscape of Vigna mungo.</title>
        <authorList>
            <person name="Junaid A."/>
            <person name="Singh B."/>
            <person name="Bhatia S."/>
        </authorList>
    </citation>
    <scope>NUCLEOTIDE SEQUENCE [LARGE SCALE GENOMIC DNA]</scope>
    <source>
        <strain evidence="2">Urdbean</strain>
    </source>
</reference>
<evidence type="ECO:0000313" key="3">
    <source>
        <dbReference type="Proteomes" id="UP001374535"/>
    </source>
</evidence>
<dbReference type="AlphaFoldDB" id="A0AAQ3RJ86"/>
<protein>
    <submittedName>
        <fullName evidence="2">Uncharacterized protein</fullName>
    </submittedName>
</protein>
<proteinExistence type="predicted"/>
<name>A0AAQ3RJ86_VIGMU</name>
<evidence type="ECO:0000313" key="2">
    <source>
        <dbReference type="EMBL" id="WVY93805.1"/>
    </source>
</evidence>
<keyword evidence="3" id="KW-1185">Reference proteome</keyword>
<sequence length="129" mass="13919">MSPWQDRLHPSSPSLSTRGSHRAAPTLEHPPPGRSHRVTFLVSTTSSAPQHHLLLHLLKTYDAAGDGGTEELDEAAVVTPADDGGATTELWEVDFLAKVAARDNNIATVDQAAPGREREVWAENDVHTV</sequence>
<feature type="region of interest" description="Disordered" evidence="1">
    <location>
        <begin position="1"/>
        <end position="35"/>
    </location>
</feature>
<dbReference type="EMBL" id="CP144691">
    <property type="protein sequence ID" value="WVY93805.1"/>
    <property type="molecule type" value="Genomic_DNA"/>
</dbReference>
<evidence type="ECO:0000256" key="1">
    <source>
        <dbReference type="SAM" id="MobiDB-lite"/>
    </source>
</evidence>